<feature type="compositionally biased region" description="Low complexity" evidence="1">
    <location>
        <begin position="129"/>
        <end position="143"/>
    </location>
</feature>
<feature type="compositionally biased region" description="Basic and acidic residues" evidence="1">
    <location>
        <begin position="43"/>
        <end position="92"/>
    </location>
</feature>
<comment type="caution">
    <text evidence="2">The sequence shown here is derived from an EMBL/GenBank/DDBJ whole genome shotgun (WGS) entry which is preliminary data.</text>
</comment>
<gene>
    <name evidence="2" type="ORF">JD844_009175</name>
</gene>
<protein>
    <submittedName>
        <fullName evidence="2">Uncharacterized protein</fullName>
    </submittedName>
</protein>
<sequence length="152" mass="16467">MSVNKEEQAEENKRRNKQKAQQARENEEISTETPSKQSNPKGAQDKEKGESGSKKEKGESGSKKEKGESGSKKEKGESGSKKETGPQQEERPSVANGNLPPYGRGGGGFAPPPHISVTRPLRPRGYDMNGPPGNPRFGGFQPRIPGGPPQRY</sequence>
<feature type="compositionally biased region" description="Polar residues" evidence="1">
    <location>
        <begin position="31"/>
        <end position="41"/>
    </location>
</feature>
<name>A0ABQ7TFU9_PHRPL</name>
<feature type="compositionally biased region" description="Basic and acidic residues" evidence="1">
    <location>
        <begin position="1"/>
        <end position="13"/>
    </location>
</feature>
<dbReference type="Proteomes" id="UP000826234">
    <property type="component" value="Unassembled WGS sequence"/>
</dbReference>
<feature type="region of interest" description="Disordered" evidence="1">
    <location>
        <begin position="1"/>
        <end position="152"/>
    </location>
</feature>
<evidence type="ECO:0000313" key="3">
    <source>
        <dbReference type="Proteomes" id="UP000826234"/>
    </source>
</evidence>
<proteinExistence type="predicted"/>
<evidence type="ECO:0000313" key="2">
    <source>
        <dbReference type="EMBL" id="KAH0628266.1"/>
    </source>
</evidence>
<organism evidence="2 3">
    <name type="scientific">Phrynosoma platyrhinos</name>
    <name type="common">Desert horned lizard</name>
    <dbReference type="NCBI Taxonomy" id="52577"/>
    <lineage>
        <taxon>Eukaryota</taxon>
        <taxon>Metazoa</taxon>
        <taxon>Chordata</taxon>
        <taxon>Craniata</taxon>
        <taxon>Vertebrata</taxon>
        <taxon>Euteleostomi</taxon>
        <taxon>Lepidosauria</taxon>
        <taxon>Squamata</taxon>
        <taxon>Bifurcata</taxon>
        <taxon>Unidentata</taxon>
        <taxon>Episquamata</taxon>
        <taxon>Toxicofera</taxon>
        <taxon>Iguania</taxon>
        <taxon>Phrynosomatidae</taxon>
        <taxon>Phrynosomatinae</taxon>
        <taxon>Phrynosoma</taxon>
    </lineage>
</organism>
<dbReference type="EMBL" id="JAIPUX010000439">
    <property type="protein sequence ID" value="KAH0628266.1"/>
    <property type="molecule type" value="Genomic_DNA"/>
</dbReference>
<evidence type="ECO:0000256" key="1">
    <source>
        <dbReference type="SAM" id="MobiDB-lite"/>
    </source>
</evidence>
<keyword evidence="3" id="KW-1185">Reference proteome</keyword>
<accession>A0ABQ7TFU9</accession>
<reference evidence="2 3" key="1">
    <citation type="journal article" date="2022" name="Gigascience">
        <title>A chromosome-level genome assembly and annotation of the desert horned lizard, Phrynosoma platyrhinos, provides insight into chromosomal rearrangements among reptiles.</title>
        <authorList>
            <person name="Koochekian N."/>
            <person name="Ascanio A."/>
            <person name="Farleigh K."/>
            <person name="Card D.C."/>
            <person name="Schield D.R."/>
            <person name="Castoe T.A."/>
            <person name="Jezkova T."/>
        </authorList>
    </citation>
    <scope>NUCLEOTIDE SEQUENCE [LARGE SCALE GENOMIC DNA]</scope>
    <source>
        <strain evidence="2">NK-2021</strain>
    </source>
</reference>